<dbReference type="GO" id="GO:0051301">
    <property type="term" value="P:cell division"/>
    <property type="evidence" value="ECO:0007669"/>
    <property type="project" value="UniProtKB-KW"/>
</dbReference>
<dbReference type="RefSeq" id="WP_183816258.1">
    <property type="nucleotide sequence ID" value="NZ_JACHOB010000001.1"/>
</dbReference>
<organism evidence="4 5">
    <name type="scientific">Parvularcula dongshanensis</name>
    <dbReference type="NCBI Taxonomy" id="1173995"/>
    <lineage>
        <taxon>Bacteria</taxon>
        <taxon>Pseudomonadati</taxon>
        <taxon>Pseudomonadota</taxon>
        <taxon>Alphaproteobacteria</taxon>
        <taxon>Parvularculales</taxon>
        <taxon>Parvularculaceae</taxon>
        <taxon>Parvularcula</taxon>
    </lineage>
</organism>
<comment type="caution">
    <text evidence="4">The sequence shown here is derived from an EMBL/GenBank/DDBJ whole genome shotgun (WGS) entry which is preliminary data.</text>
</comment>
<dbReference type="EMBL" id="JACHOB010000001">
    <property type="protein sequence ID" value="MBB4658435.1"/>
    <property type="molecule type" value="Genomic_DNA"/>
</dbReference>
<sequence>MPNSLPRTENFAFADWRIEDGTAVFAFECGRFGRFEERVWFPDTPMPADPGEALSRLLTLLHVALGVSTYKAAAAKRITFPALGPAGRGMARRLYADGLAEFFVRAGLDFPPDTEMKFAPAPPALAPAPPAEGPALVAFGGGKDSHVARAIVQAAGEDVHLAAVILSDAVGNAIQATAPAPVTLLHRRLDPKLSALESAFNGHVPITAINMLVLTVYAMLTGHGAVVFANERSADEPTMRLGRIEANHQDSKSSRFEALLDTAVAEAAPGAPLPFSILRPYSEVWIGETFATLKEAFPRFTSCNRNFRLAGDASARWCGACAKCAFTSLILGPHLTPEETETAFGGVFLDRPALQPYYEQLLGLTDIKPWDCVGTIEESRATLWTLSTTEWGRARLATRSFLPRVLAQESEASLEQAWARARTPLPDVTSVPERYRRAAERL</sequence>
<dbReference type="GO" id="GO:0016855">
    <property type="term" value="F:racemase and epimerase activity, acting on amino acids and derivatives"/>
    <property type="evidence" value="ECO:0007669"/>
    <property type="project" value="UniProtKB-UniRule"/>
</dbReference>
<proteinExistence type="inferred from homology"/>
<comment type="pathway">
    <text evidence="1">Cell wall biogenesis; peptidoglycan biosynthesis.</text>
</comment>
<dbReference type="GO" id="GO:0009252">
    <property type="term" value="P:peptidoglycan biosynthetic process"/>
    <property type="evidence" value="ECO:0007669"/>
    <property type="project" value="UniProtKB-UniRule"/>
</dbReference>
<keyword evidence="1" id="KW-0961">Cell wall biogenesis/degradation</keyword>
<dbReference type="GO" id="GO:0071555">
    <property type="term" value="P:cell wall organization"/>
    <property type="evidence" value="ECO:0007669"/>
    <property type="project" value="UniProtKB-KW"/>
</dbReference>
<dbReference type="Pfam" id="PF26299">
    <property type="entry name" value="MurL_N"/>
    <property type="match status" value="1"/>
</dbReference>
<evidence type="ECO:0000313" key="4">
    <source>
        <dbReference type="EMBL" id="MBB4658435.1"/>
    </source>
</evidence>
<evidence type="ECO:0000256" key="1">
    <source>
        <dbReference type="HAMAP-Rule" id="MF_02209"/>
    </source>
</evidence>
<evidence type="ECO:0000259" key="3">
    <source>
        <dbReference type="Pfam" id="PF26299"/>
    </source>
</evidence>
<dbReference type="InterPro" id="IPR043689">
    <property type="entry name" value="MurL"/>
</dbReference>
<comment type="similarity">
    <text evidence="1">Belongs to the MurL family.</text>
</comment>
<dbReference type="InterPro" id="IPR058740">
    <property type="entry name" value="MurL_N"/>
</dbReference>
<keyword evidence="1" id="KW-0131">Cell cycle</keyword>
<feature type="domain" description="MurL N-terminal" evidence="3">
    <location>
        <begin position="7"/>
        <end position="270"/>
    </location>
</feature>
<keyword evidence="1" id="KW-0132">Cell division</keyword>
<dbReference type="EC" id="5.1.1.23" evidence="1"/>
<dbReference type="HAMAP" id="MF_02209">
    <property type="entry name" value="MurL"/>
    <property type="match status" value="1"/>
</dbReference>
<evidence type="ECO:0000313" key="5">
    <source>
        <dbReference type="Proteomes" id="UP000563524"/>
    </source>
</evidence>
<feature type="domain" description="MurL C-terminal" evidence="2">
    <location>
        <begin position="300"/>
        <end position="396"/>
    </location>
</feature>
<accession>A0A840I273</accession>
<dbReference type="InterPro" id="IPR058741">
    <property type="entry name" value="MurL_C"/>
</dbReference>
<keyword evidence="5" id="KW-1185">Reference proteome</keyword>
<keyword evidence="1" id="KW-0133">Cell shape</keyword>
<reference evidence="4 5" key="1">
    <citation type="submission" date="2020-08" db="EMBL/GenBank/DDBJ databases">
        <title>Genomic Encyclopedia of Type Strains, Phase IV (KMG-IV): sequencing the most valuable type-strain genomes for metagenomic binning, comparative biology and taxonomic classification.</title>
        <authorList>
            <person name="Goeker M."/>
        </authorList>
    </citation>
    <scope>NUCLEOTIDE SEQUENCE [LARGE SCALE GENOMIC DNA]</scope>
    <source>
        <strain evidence="4 5">DSM 102850</strain>
    </source>
</reference>
<dbReference type="Proteomes" id="UP000563524">
    <property type="component" value="Unassembled WGS sequence"/>
</dbReference>
<protein>
    <recommendedName>
        <fullName evidence="1">UDP-N-acetyl-alpha-D-muramoyl-L-alanyl-L-glutamate epimerase</fullName>
        <ecNumber evidence="1">5.1.1.23</ecNumber>
    </recommendedName>
    <alternativeName>
        <fullName evidence="1">UDP-MurNAc-L-Ala-L-Glu epimerase</fullName>
    </alternativeName>
</protein>
<gene>
    <name evidence="1" type="primary">murL</name>
    <name evidence="4" type="ORF">GGQ59_000935</name>
</gene>
<dbReference type="Pfam" id="PF26298">
    <property type="entry name" value="MurL_epimerase_C"/>
    <property type="match status" value="1"/>
</dbReference>
<dbReference type="AlphaFoldDB" id="A0A840I273"/>
<keyword evidence="1" id="KW-0413">Isomerase</keyword>
<dbReference type="GO" id="GO:0005737">
    <property type="term" value="C:cytoplasm"/>
    <property type="evidence" value="ECO:0007669"/>
    <property type="project" value="UniProtKB-UniRule"/>
</dbReference>
<name>A0A840I273_9PROT</name>
<evidence type="ECO:0000259" key="2">
    <source>
        <dbReference type="Pfam" id="PF26298"/>
    </source>
</evidence>
<comment type="function">
    <text evidence="1">Cell wall formation. Catalyzes epimerization of the terminal L-glutamate in UDP-N-acetyl-alpha-D-muramoyl-L-alanyl-L-glutamate.</text>
</comment>
<comment type="catalytic activity">
    <reaction evidence="1">
        <text>UDP-N-acetyl-alpha-D-muramoyl-L-alanyl-L-glutamate + ATP + H2O = UDP-N-acetyl-alpha-D-muramoyl-L-alanyl-D-glutamate + AMP + diphosphate + H(+)</text>
        <dbReference type="Rhea" id="RHEA:58812"/>
        <dbReference type="ChEBI" id="CHEBI:15377"/>
        <dbReference type="ChEBI" id="CHEBI:15378"/>
        <dbReference type="ChEBI" id="CHEBI:30616"/>
        <dbReference type="ChEBI" id="CHEBI:33019"/>
        <dbReference type="ChEBI" id="CHEBI:83900"/>
        <dbReference type="ChEBI" id="CHEBI:142725"/>
        <dbReference type="ChEBI" id="CHEBI:456215"/>
        <dbReference type="EC" id="5.1.1.23"/>
    </reaction>
</comment>
<dbReference type="GO" id="GO:0008360">
    <property type="term" value="P:regulation of cell shape"/>
    <property type="evidence" value="ECO:0007669"/>
    <property type="project" value="UniProtKB-KW"/>
</dbReference>
<keyword evidence="1" id="KW-0573">Peptidoglycan synthesis</keyword>
<dbReference type="UniPathway" id="UPA00219"/>